<name>A0A7H0YFB0_9BACL</name>
<accession>A0A7H0YFB0</accession>
<dbReference type="Proteomes" id="UP000516384">
    <property type="component" value="Chromosome"/>
</dbReference>
<evidence type="ECO:0000313" key="3">
    <source>
        <dbReference type="Proteomes" id="UP000516384"/>
    </source>
</evidence>
<organism evidence="2 3">
    <name type="scientific">Paenibacillus peoriae</name>
    <dbReference type="NCBI Taxonomy" id="59893"/>
    <lineage>
        <taxon>Bacteria</taxon>
        <taxon>Bacillati</taxon>
        <taxon>Bacillota</taxon>
        <taxon>Bacilli</taxon>
        <taxon>Bacillales</taxon>
        <taxon>Paenibacillaceae</taxon>
        <taxon>Paenibacillus</taxon>
    </lineage>
</organism>
<evidence type="ECO:0000313" key="2">
    <source>
        <dbReference type="EMBL" id="QNR69768.1"/>
    </source>
</evidence>
<reference evidence="2 3" key="1">
    <citation type="submission" date="2020-09" db="EMBL/GenBank/DDBJ databases">
        <title>Characterization of Paenibacillus peoriae strain ZF390 with broad-spectrum antimicrobial activity as a potential biocontrol agent.</title>
        <authorList>
            <person name="Li L."/>
            <person name="Zhao Y."/>
            <person name="Li B."/>
            <person name="Xie X."/>
        </authorList>
    </citation>
    <scope>NUCLEOTIDE SEQUENCE [LARGE SCALE GENOMIC DNA]</scope>
    <source>
        <strain evidence="2 3">ZF390</strain>
    </source>
</reference>
<gene>
    <name evidence="2" type="ORF">IAQ67_12610</name>
</gene>
<evidence type="ECO:0000256" key="1">
    <source>
        <dbReference type="SAM" id="MobiDB-lite"/>
    </source>
</evidence>
<feature type="region of interest" description="Disordered" evidence="1">
    <location>
        <begin position="65"/>
        <end position="93"/>
    </location>
</feature>
<proteinExistence type="predicted"/>
<protein>
    <submittedName>
        <fullName evidence="2">Uncharacterized protein</fullName>
    </submittedName>
</protein>
<sequence>MNSESFNEYNPKNNLFQQHQFLDQHNYQQQQQQNQQPYQYPWQQLDQFSEQQHWEQQNQCLEQHYQQQQNQQPYQDQGQFPEQQNWQQEQGLDQHYQQQQNQHLYQCQWHPLDQLPSDKNGYVESIADKVKGFSGSNRILQYCGKESKKILVQNQITNNASFISSSNPMYQVDSIVFRSLGEVYLYEPLNKSGVIFFPNCRAVAGYEKKEPDFTIVRGDGKIAILNIVDDSTHSASKDATISRWYQDKGINNIRTYASEECKSSPEWVVGDFLSWLEKI</sequence>
<dbReference type="EMBL" id="CP061172">
    <property type="protein sequence ID" value="QNR69768.1"/>
    <property type="molecule type" value="Genomic_DNA"/>
</dbReference>
<dbReference type="RefSeq" id="WP_190299367.1">
    <property type="nucleotide sequence ID" value="NZ_CP061172.1"/>
</dbReference>
<dbReference type="AlphaFoldDB" id="A0A7H0YFB0"/>